<gene>
    <name evidence="3" type="ORF">JOD49_000519</name>
</gene>
<dbReference type="SUPFAM" id="SSF53448">
    <property type="entry name" value="Nucleotide-diphospho-sugar transferases"/>
    <property type="match status" value="1"/>
</dbReference>
<comment type="caution">
    <text evidence="3">The sequence shown here is derived from an EMBL/GenBank/DDBJ whole genome shotgun (WGS) entry which is preliminary data.</text>
</comment>
<dbReference type="PANTHER" id="PTHR48090:SF7">
    <property type="entry name" value="RFBJ PROTEIN"/>
    <property type="match status" value="1"/>
</dbReference>
<dbReference type="InterPro" id="IPR050256">
    <property type="entry name" value="Glycosyltransferase_2"/>
</dbReference>
<evidence type="ECO:0000313" key="3">
    <source>
        <dbReference type="EMBL" id="MBM7477599.1"/>
    </source>
</evidence>
<dbReference type="InterPro" id="IPR029044">
    <property type="entry name" value="Nucleotide-diphossugar_trans"/>
</dbReference>
<proteinExistence type="inferred from homology"/>
<dbReference type="CDD" id="cd04179">
    <property type="entry name" value="DPM_DPG-synthase_like"/>
    <property type="match status" value="1"/>
</dbReference>
<protein>
    <submittedName>
        <fullName evidence="3">Flippase GtrA</fullName>
    </submittedName>
</protein>
<organism evidence="3 4">
    <name type="scientific">Oerskovia jenensis</name>
    <dbReference type="NCBI Taxonomy" id="162169"/>
    <lineage>
        <taxon>Bacteria</taxon>
        <taxon>Bacillati</taxon>
        <taxon>Actinomycetota</taxon>
        <taxon>Actinomycetes</taxon>
        <taxon>Micrococcales</taxon>
        <taxon>Cellulomonadaceae</taxon>
        <taxon>Oerskovia</taxon>
    </lineage>
</organism>
<dbReference type="EMBL" id="JAFBBO010000001">
    <property type="protein sequence ID" value="MBM7477599.1"/>
    <property type="molecule type" value="Genomic_DNA"/>
</dbReference>
<sequence length="412" mass="42107">MIVLIPAYEPGTALVRLVAALRATGEVRGIVVVDDGSGPGSRPVLDDVAHLGAVVVGFSENRGKGAALRRGLAEVARRWPGQDVVCADADGQHAAADVLQVGERVRAGGAAVVLGARAFTGDVPPRSRVGNTVTRWLFKAATGLRVQDTQTGLRGYPASMITWLLAVRGDRYEFELNVLLAAAREGHSVVEVGIETIYLDDNASSHFRPLADSARIYAPLLAFSLSSLLAFGIDTAALLVLDAVTGSLLLSVVGARGVSGAVNFLVNRRVFGGGTGGGAGAGAGAGAVGGRASSGSGARADGLADGHVHGPGPGWRAALRYAALAVALLAAGYGVLRGLTGLGLALLPAKVMTEVLLFATSYEVQRRVVFGRAAPSAPRDAARCRLGASAGDNEQHLGGGVAWEVPRARPRG</sequence>
<feature type="domain" description="Glycosyltransferase 2-like" evidence="2">
    <location>
        <begin position="3"/>
        <end position="151"/>
    </location>
</feature>
<evidence type="ECO:0000313" key="4">
    <source>
        <dbReference type="Proteomes" id="UP000698059"/>
    </source>
</evidence>
<comment type="similarity">
    <text evidence="1">Belongs to the glycosyltransferase 2 family.</text>
</comment>
<dbReference type="InterPro" id="IPR001173">
    <property type="entry name" value="Glyco_trans_2-like"/>
</dbReference>
<accession>A0ABS2LCS3</accession>
<dbReference type="Proteomes" id="UP000698059">
    <property type="component" value="Unassembled WGS sequence"/>
</dbReference>
<keyword evidence="4" id="KW-1185">Reference proteome</keyword>
<evidence type="ECO:0000256" key="1">
    <source>
        <dbReference type="ARBA" id="ARBA00006739"/>
    </source>
</evidence>
<dbReference type="PANTHER" id="PTHR48090">
    <property type="entry name" value="UNDECAPRENYL-PHOSPHATE 4-DEOXY-4-FORMAMIDO-L-ARABINOSE TRANSFERASE-RELATED"/>
    <property type="match status" value="1"/>
</dbReference>
<evidence type="ECO:0000259" key="2">
    <source>
        <dbReference type="Pfam" id="PF00535"/>
    </source>
</evidence>
<reference evidence="3 4" key="1">
    <citation type="submission" date="2021-01" db="EMBL/GenBank/DDBJ databases">
        <title>Sequencing the genomes of 1000 actinobacteria strains.</title>
        <authorList>
            <person name="Klenk H.-P."/>
        </authorList>
    </citation>
    <scope>NUCLEOTIDE SEQUENCE [LARGE SCALE GENOMIC DNA]</scope>
    <source>
        <strain evidence="3 4">DSM 46000</strain>
    </source>
</reference>
<dbReference type="Gene3D" id="3.90.550.10">
    <property type="entry name" value="Spore Coat Polysaccharide Biosynthesis Protein SpsA, Chain A"/>
    <property type="match status" value="1"/>
</dbReference>
<name>A0ABS2LCS3_9CELL</name>
<dbReference type="Pfam" id="PF00535">
    <property type="entry name" value="Glycos_transf_2"/>
    <property type="match status" value="1"/>
</dbReference>
<dbReference type="RefSeq" id="WP_307822329.1">
    <property type="nucleotide sequence ID" value="NZ_BAAAVF010000010.1"/>
</dbReference>